<dbReference type="EMBL" id="AP004877">
    <property type="protein sequence ID" value="BAD28223.1"/>
    <property type="molecule type" value="Genomic_DNA"/>
</dbReference>
<gene>
    <name evidence="1" type="ORF">OJ1298_H07.28</name>
    <name evidence="2" type="ORF">P0472F10.6</name>
</gene>
<dbReference type="AlphaFoldDB" id="Q6ESZ7"/>
<dbReference type="EMBL" id="AP004847">
    <property type="protein sequence ID" value="BAD28072.1"/>
    <property type="molecule type" value="Genomic_DNA"/>
</dbReference>
<reference evidence="3" key="4">
    <citation type="journal article" date="2008" name="Nucleic Acids Res.">
        <title>The rice annotation project database (RAP-DB): 2008 update.</title>
        <authorList>
            <consortium name="The rice annotation project (RAP)"/>
        </authorList>
    </citation>
    <scope>GENOME REANNOTATION</scope>
    <source>
        <strain evidence="3">cv. Nipponbare</strain>
    </source>
</reference>
<sequence length="69" mass="7917">MENSPGTNWFNVAHLLKKIGSKWSLLSANELSLRRHLHKLQAVQPASSMTYQMGLVIRELEPNQYLARI</sequence>
<evidence type="ECO:0000313" key="1">
    <source>
        <dbReference type="EMBL" id="BAD28072.1"/>
    </source>
</evidence>
<proteinExistence type="predicted"/>
<reference evidence="3" key="3">
    <citation type="journal article" date="2005" name="Nature">
        <title>The map-based sequence of the rice genome.</title>
        <authorList>
            <consortium name="International rice genome sequencing project (IRGSP)"/>
            <person name="Matsumoto T."/>
            <person name="Wu J."/>
            <person name="Kanamori H."/>
            <person name="Katayose Y."/>
            <person name="Fujisawa M."/>
            <person name="Namiki N."/>
            <person name="Mizuno H."/>
            <person name="Yamamoto K."/>
            <person name="Antonio B.A."/>
            <person name="Baba T."/>
            <person name="Sakata K."/>
            <person name="Nagamura Y."/>
            <person name="Aoki H."/>
            <person name="Arikawa K."/>
            <person name="Arita K."/>
            <person name="Bito T."/>
            <person name="Chiden Y."/>
            <person name="Fujitsuka N."/>
            <person name="Fukunaka R."/>
            <person name="Hamada M."/>
            <person name="Harada C."/>
            <person name="Hayashi A."/>
            <person name="Hijishita S."/>
            <person name="Honda M."/>
            <person name="Hosokawa S."/>
            <person name="Ichikawa Y."/>
            <person name="Idonuma A."/>
            <person name="Iijima M."/>
            <person name="Ikeda M."/>
            <person name="Ikeno M."/>
            <person name="Ito K."/>
            <person name="Ito S."/>
            <person name="Ito T."/>
            <person name="Ito Y."/>
            <person name="Ito Y."/>
            <person name="Iwabuchi A."/>
            <person name="Kamiya K."/>
            <person name="Karasawa W."/>
            <person name="Kurita K."/>
            <person name="Katagiri S."/>
            <person name="Kikuta A."/>
            <person name="Kobayashi H."/>
            <person name="Kobayashi N."/>
            <person name="Machita K."/>
            <person name="Maehara T."/>
            <person name="Masukawa M."/>
            <person name="Mizubayashi T."/>
            <person name="Mukai Y."/>
            <person name="Nagasaki H."/>
            <person name="Nagata Y."/>
            <person name="Naito S."/>
            <person name="Nakashima M."/>
            <person name="Nakama Y."/>
            <person name="Nakamichi Y."/>
            <person name="Nakamura M."/>
            <person name="Meguro A."/>
            <person name="Negishi M."/>
            <person name="Ohta I."/>
            <person name="Ohta T."/>
            <person name="Okamoto M."/>
            <person name="Ono N."/>
            <person name="Saji S."/>
            <person name="Sakaguchi M."/>
            <person name="Sakai K."/>
            <person name="Shibata M."/>
            <person name="Shimokawa T."/>
            <person name="Song J."/>
            <person name="Takazaki Y."/>
            <person name="Terasawa K."/>
            <person name="Tsugane M."/>
            <person name="Tsuji K."/>
            <person name="Ueda S."/>
            <person name="Waki K."/>
            <person name="Yamagata H."/>
            <person name="Yamamoto M."/>
            <person name="Yamamoto S."/>
            <person name="Yamane H."/>
            <person name="Yoshiki S."/>
            <person name="Yoshihara R."/>
            <person name="Yukawa K."/>
            <person name="Zhong H."/>
            <person name="Yano M."/>
            <person name="Yuan Q."/>
            <person name="Ouyang S."/>
            <person name="Liu J."/>
            <person name="Jones K.M."/>
            <person name="Gansberger K."/>
            <person name="Moffat K."/>
            <person name="Hill J."/>
            <person name="Bera J."/>
            <person name="Fadrosh D."/>
            <person name="Jin S."/>
            <person name="Johri S."/>
            <person name="Kim M."/>
            <person name="Overton L."/>
            <person name="Reardon M."/>
            <person name="Tsitrin T."/>
            <person name="Vuong H."/>
            <person name="Weaver B."/>
            <person name="Ciecko A."/>
            <person name="Tallon L."/>
            <person name="Jackson J."/>
            <person name="Pai G."/>
            <person name="Aken S.V."/>
            <person name="Utterback T."/>
            <person name="Reidmuller S."/>
            <person name="Feldblyum T."/>
            <person name="Hsiao J."/>
            <person name="Zismann V."/>
            <person name="Iobst S."/>
            <person name="de Vazeille A.R."/>
            <person name="Buell C.R."/>
            <person name="Ying K."/>
            <person name="Li Y."/>
            <person name="Lu T."/>
            <person name="Huang Y."/>
            <person name="Zhao Q."/>
            <person name="Feng Q."/>
            <person name="Zhang L."/>
            <person name="Zhu J."/>
            <person name="Weng Q."/>
            <person name="Mu J."/>
            <person name="Lu Y."/>
            <person name="Fan D."/>
            <person name="Liu Y."/>
            <person name="Guan J."/>
            <person name="Zhang Y."/>
            <person name="Yu S."/>
            <person name="Liu X."/>
            <person name="Zhang Y."/>
            <person name="Hong G."/>
            <person name="Han B."/>
            <person name="Choisne N."/>
            <person name="Demange N."/>
            <person name="Orjeda G."/>
            <person name="Samain S."/>
            <person name="Cattolico L."/>
            <person name="Pelletier E."/>
            <person name="Couloux A."/>
            <person name="Segurens B."/>
            <person name="Wincker P."/>
            <person name="D'Hont A."/>
            <person name="Scarpelli C."/>
            <person name="Weissenbach J."/>
            <person name="Salanoubat M."/>
            <person name="Quetier F."/>
            <person name="Yu Y."/>
            <person name="Kim H.R."/>
            <person name="Rambo T."/>
            <person name="Currie J."/>
            <person name="Collura K."/>
            <person name="Luo M."/>
            <person name="Yang T."/>
            <person name="Ammiraju J.S.S."/>
            <person name="Engler F."/>
            <person name="Soderlund C."/>
            <person name="Wing R.A."/>
            <person name="Palmer L.E."/>
            <person name="de la Bastide M."/>
            <person name="Spiegel L."/>
            <person name="Nascimento L."/>
            <person name="Zutavern T."/>
            <person name="O'Shaughnessy A."/>
            <person name="Dike S."/>
            <person name="Dedhia N."/>
            <person name="Preston R."/>
            <person name="Balija V."/>
            <person name="McCombie W.R."/>
            <person name="Chow T."/>
            <person name="Chen H."/>
            <person name="Chung M."/>
            <person name="Chen C."/>
            <person name="Shaw J."/>
            <person name="Wu H."/>
            <person name="Hsiao K."/>
            <person name="Chao Y."/>
            <person name="Chu M."/>
            <person name="Cheng C."/>
            <person name="Hour A."/>
            <person name="Lee P."/>
            <person name="Lin S."/>
            <person name="Lin Y."/>
            <person name="Liou J."/>
            <person name="Liu S."/>
            <person name="Hsing Y."/>
            <person name="Raghuvanshi S."/>
            <person name="Mohanty A."/>
            <person name="Bharti A.K."/>
            <person name="Gaur A."/>
            <person name="Gupta V."/>
            <person name="Kumar D."/>
            <person name="Ravi V."/>
            <person name="Vij S."/>
            <person name="Kapur A."/>
            <person name="Khurana P."/>
            <person name="Khurana P."/>
            <person name="Khurana J.P."/>
            <person name="Tyagi A.K."/>
            <person name="Gaikwad K."/>
            <person name="Singh A."/>
            <person name="Dalal V."/>
            <person name="Srivastava S."/>
            <person name="Dixit A."/>
            <person name="Pal A.K."/>
            <person name="Ghazi I.A."/>
            <person name="Yadav M."/>
            <person name="Pandit A."/>
            <person name="Bhargava A."/>
            <person name="Sureshbabu K."/>
            <person name="Batra K."/>
            <person name="Sharma T.R."/>
            <person name="Mohapatra T."/>
            <person name="Singh N.K."/>
            <person name="Messing J."/>
            <person name="Nelson A.B."/>
            <person name="Fuks G."/>
            <person name="Kavchok S."/>
            <person name="Keizer G."/>
            <person name="Linton E."/>
            <person name="Llaca V."/>
            <person name="Song R."/>
            <person name="Tanyolac B."/>
            <person name="Young S."/>
            <person name="Ho-Il K."/>
            <person name="Hahn J.H."/>
            <person name="Sangsakoo G."/>
            <person name="Vanavichit A."/>
            <person name="de Mattos Luiz.A.T."/>
            <person name="Zimmer P.D."/>
            <person name="Malone G."/>
            <person name="Dellagostin O."/>
            <person name="de Oliveira A.C."/>
            <person name="Bevan M."/>
            <person name="Bancroft I."/>
            <person name="Minx P."/>
            <person name="Cordum H."/>
            <person name="Wilson R."/>
            <person name="Cheng Z."/>
            <person name="Jin W."/>
            <person name="Jiang J."/>
            <person name="Leong S.A."/>
            <person name="Iwama H."/>
            <person name="Gojobori T."/>
            <person name="Itoh T."/>
            <person name="Niimura Y."/>
            <person name="Fujii Y."/>
            <person name="Habara T."/>
            <person name="Sakai H."/>
            <person name="Sato Y."/>
            <person name="Wilson G."/>
            <person name="Kumar K."/>
            <person name="McCouch S."/>
            <person name="Juretic N."/>
            <person name="Hoen D."/>
            <person name="Wright S."/>
            <person name="Bruskiewich R."/>
            <person name="Bureau T."/>
            <person name="Miyao A."/>
            <person name="Hirochika H."/>
            <person name="Nishikawa T."/>
            <person name="Kadowaki K."/>
            <person name="Sugiura M."/>
            <person name="Burr B."/>
            <person name="Sasaki T."/>
        </authorList>
    </citation>
    <scope>NUCLEOTIDE SEQUENCE [LARGE SCALE GENOMIC DNA]</scope>
    <source>
        <strain evidence="3">cv. Nipponbare</strain>
    </source>
</reference>
<name>Q6ESZ7_ORYSJ</name>
<organism evidence="2 3">
    <name type="scientific">Oryza sativa subsp. japonica</name>
    <name type="common">Rice</name>
    <dbReference type="NCBI Taxonomy" id="39947"/>
    <lineage>
        <taxon>Eukaryota</taxon>
        <taxon>Viridiplantae</taxon>
        <taxon>Streptophyta</taxon>
        <taxon>Embryophyta</taxon>
        <taxon>Tracheophyta</taxon>
        <taxon>Spermatophyta</taxon>
        <taxon>Magnoliopsida</taxon>
        <taxon>Liliopsida</taxon>
        <taxon>Poales</taxon>
        <taxon>Poaceae</taxon>
        <taxon>BOP clade</taxon>
        <taxon>Oryzoideae</taxon>
        <taxon>Oryzeae</taxon>
        <taxon>Oryzinae</taxon>
        <taxon>Oryza</taxon>
        <taxon>Oryza sativa</taxon>
    </lineage>
</organism>
<accession>Q6ESZ7</accession>
<evidence type="ECO:0000313" key="2">
    <source>
        <dbReference type="EMBL" id="BAD28223.1"/>
    </source>
</evidence>
<reference evidence="2" key="2">
    <citation type="submission" date="2002-03" db="EMBL/GenBank/DDBJ databases">
        <title>Oryza sativa nipponbare(GA3) genomic DNA, chromosome 2, PAC clone:P0472F10.</title>
        <authorList>
            <person name="Sasaki T."/>
            <person name="Matsumoto T."/>
            <person name="Yamamoto K."/>
        </authorList>
    </citation>
    <scope>NUCLEOTIDE SEQUENCE</scope>
</reference>
<evidence type="ECO:0000313" key="3">
    <source>
        <dbReference type="Proteomes" id="UP000000763"/>
    </source>
</evidence>
<protein>
    <submittedName>
        <fullName evidence="2">Uncharacterized protein</fullName>
    </submittedName>
</protein>
<dbReference type="Proteomes" id="UP000000763">
    <property type="component" value="Chromosome 2"/>
</dbReference>
<reference evidence="1" key="1">
    <citation type="submission" date="2002-03" db="EMBL/GenBank/DDBJ databases">
        <title>Oryza sativa nipponbare(GA3) genomic DNA, chromosome 2, BAC clone:OJ1298_H07.</title>
        <authorList>
            <person name="Sasaki T."/>
            <person name="Matsumoto T."/>
            <person name="Yamamoto K."/>
        </authorList>
    </citation>
    <scope>NUCLEOTIDE SEQUENCE</scope>
</reference>